<evidence type="ECO:0000256" key="2">
    <source>
        <dbReference type="ARBA" id="ARBA00022729"/>
    </source>
</evidence>
<sequence length="248" mass="27487">MLKKLMIFIAAVLSVFSFAAEPEYLVATDATYPPFEFKDKRGAVEGFDKDILEAIGKNQGFTVKFISMKRSELFPSIKSGKYAIAAARLGINPERLAISEMSEPYISAPNIIMSHKNIDVKTLEGLAGLKVAAQKGSYSLQSLKDINHTPLVETDTLFSAFKQLAQGKVQAAVGDAGTLMYLSKQTPKLKFNTEIYDKKEDVRIGFAVQKGNIELINKINAGLKNIHENGQYDAIYKKWFGDDNSMKM</sequence>
<dbReference type="OrthoDB" id="9768183at2"/>
<dbReference type="Proteomes" id="UP000254601">
    <property type="component" value="Unassembled WGS sequence"/>
</dbReference>
<dbReference type="SUPFAM" id="SSF53850">
    <property type="entry name" value="Periplasmic binding protein-like II"/>
    <property type="match status" value="1"/>
</dbReference>
<dbReference type="AlphaFoldDB" id="A0A380MSB1"/>
<evidence type="ECO:0000256" key="3">
    <source>
        <dbReference type="SAM" id="SignalP"/>
    </source>
</evidence>
<gene>
    <name evidence="5" type="primary">glnH_3</name>
    <name evidence="5" type="ORF">NCTC13337_00629</name>
</gene>
<evidence type="ECO:0000259" key="4">
    <source>
        <dbReference type="SMART" id="SM00062"/>
    </source>
</evidence>
<feature type="signal peptide" evidence="3">
    <location>
        <begin position="1"/>
        <end position="19"/>
    </location>
</feature>
<proteinExistence type="inferred from homology"/>
<dbReference type="InterPro" id="IPR001638">
    <property type="entry name" value="Solute-binding_3/MltF_N"/>
</dbReference>
<dbReference type="PANTHER" id="PTHR35936">
    <property type="entry name" value="MEMBRANE-BOUND LYTIC MUREIN TRANSGLYCOSYLASE F"/>
    <property type="match status" value="1"/>
</dbReference>
<evidence type="ECO:0000313" key="5">
    <source>
        <dbReference type="EMBL" id="SUO94227.1"/>
    </source>
</evidence>
<feature type="chain" id="PRO_5016954164" evidence="3">
    <location>
        <begin position="20"/>
        <end position="248"/>
    </location>
</feature>
<organism evidence="5 6">
    <name type="scientific">Suttonella ornithocola</name>
    <dbReference type="NCBI Taxonomy" id="279832"/>
    <lineage>
        <taxon>Bacteria</taxon>
        <taxon>Pseudomonadati</taxon>
        <taxon>Pseudomonadota</taxon>
        <taxon>Gammaproteobacteria</taxon>
        <taxon>Cardiobacteriales</taxon>
        <taxon>Cardiobacteriaceae</taxon>
        <taxon>Suttonella</taxon>
    </lineage>
</organism>
<dbReference type="RefSeq" id="WP_072577138.1">
    <property type="nucleotide sequence ID" value="NZ_LWHB01000135.1"/>
</dbReference>
<accession>A0A380MSB1</accession>
<dbReference type="Gene3D" id="3.40.190.10">
    <property type="entry name" value="Periplasmic binding protein-like II"/>
    <property type="match status" value="2"/>
</dbReference>
<reference evidence="5 6" key="1">
    <citation type="submission" date="2018-06" db="EMBL/GenBank/DDBJ databases">
        <authorList>
            <consortium name="Pathogen Informatics"/>
            <person name="Doyle S."/>
        </authorList>
    </citation>
    <scope>NUCLEOTIDE SEQUENCE [LARGE SCALE GENOMIC DNA]</scope>
    <source>
        <strain evidence="5 6">NCTC13337</strain>
    </source>
</reference>
<comment type="similarity">
    <text evidence="1">Belongs to the bacterial solute-binding protein 3 family.</text>
</comment>
<dbReference type="EMBL" id="UHIC01000001">
    <property type="protein sequence ID" value="SUO94227.1"/>
    <property type="molecule type" value="Genomic_DNA"/>
</dbReference>
<name>A0A380MSB1_9GAMM</name>
<evidence type="ECO:0000256" key="1">
    <source>
        <dbReference type="ARBA" id="ARBA00010333"/>
    </source>
</evidence>
<dbReference type="Pfam" id="PF00497">
    <property type="entry name" value="SBP_bac_3"/>
    <property type="match status" value="1"/>
</dbReference>
<feature type="domain" description="Solute-binding protein family 3/N-terminal" evidence="4">
    <location>
        <begin position="23"/>
        <end position="243"/>
    </location>
</feature>
<dbReference type="PANTHER" id="PTHR35936:SF17">
    <property type="entry name" value="ARGININE-BINDING EXTRACELLULAR PROTEIN ARTP"/>
    <property type="match status" value="1"/>
</dbReference>
<evidence type="ECO:0000313" key="6">
    <source>
        <dbReference type="Proteomes" id="UP000254601"/>
    </source>
</evidence>
<protein>
    <submittedName>
        <fullName evidence="5">Glutamine-binding periplasmic protein</fullName>
    </submittedName>
</protein>
<keyword evidence="6" id="KW-1185">Reference proteome</keyword>
<keyword evidence="2 3" id="KW-0732">Signal</keyword>
<dbReference type="SMART" id="SM00062">
    <property type="entry name" value="PBPb"/>
    <property type="match status" value="1"/>
</dbReference>